<protein>
    <submittedName>
        <fullName evidence="2">Uncharacterized protein</fullName>
    </submittedName>
</protein>
<organism evidence="2 3">
    <name type="scientific">Athelia psychrophila</name>
    <dbReference type="NCBI Taxonomy" id="1759441"/>
    <lineage>
        <taxon>Eukaryota</taxon>
        <taxon>Fungi</taxon>
        <taxon>Dikarya</taxon>
        <taxon>Basidiomycota</taxon>
        <taxon>Agaricomycotina</taxon>
        <taxon>Agaricomycetes</taxon>
        <taxon>Agaricomycetidae</taxon>
        <taxon>Atheliales</taxon>
        <taxon>Atheliaceae</taxon>
        <taxon>Athelia</taxon>
    </lineage>
</organism>
<keyword evidence="3" id="KW-1185">Reference proteome</keyword>
<dbReference type="Proteomes" id="UP000076532">
    <property type="component" value="Unassembled WGS sequence"/>
</dbReference>
<name>A0A166T863_9AGAM</name>
<reference evidence="2 3" key="1">
    <citation type="journal article" date="2016" name="Mol. Biol. Evol.">
        <title>Comparative Genomics of Early-Diverging Mushroom-Forming Fungi Provides Insights into the Origins of Lignocellulose Decay Capabilities.</title>
        <authorList>
            <person name="Nagy L.G."/>
            <person name="Riley R."/>
            <person name="Tritt A."/>
            <person name="Adam C."/>
            <person name="Daum C."/>
            <person name="Floudas D."/>
            <person name="Sun H."/>
            <person name="Yadav J.S."/>
            <person name="Pangilinan J."/>
            <person name="Larsson K.H."/>
            <person name="Matsuura K."/>
            <person name="Barry K."/>
            <person name="Labutti K."/>
            <person name="Kuo R."/>
            <person name="Ohm R.A."/>
            <person name="Bhattacharya S.S."/>
            <person name="Shirouzu T."/>
            <person name="Yoshinaga Y."/>
            <person name="Martin F.M."/>
            <person name="Grigoriev I.V."/>
            <person name="Hibbett D.S."/>
        </authorList>
    </citation>
    <scope>NUCLEOTIDE SEQUENCE [LARGE SCALE GENOMIC DNA]</scope>
    <source>
        <strain evidence="2 3">CBS 109695</strain>
    </source>
</reference>
<evidence type="ECO:0000313" key="3">
    <source>
        <dbReference type="Proteomes" id="UP000076532"/>
    </source>
</evidence>
<accession>A0A166T863</accession>
<dbReference type="OrthoDB" id="19261at2759"/>
<evidence type="ECO:0000256" key="1">
    <source>
        <dbReference type="SAM" id="MobiDB-lite"/>
    </source>
</evidence>
<feature type="region of interest" description="Disordered" evidence="1">
    <location>
        <begin position="1"/>
        <end position="31"/>
    </location>
</feature>
<dbReference type="EMBL" id="KV417494">
    <property type="protein sequence ID" value="KZP30304.1"/>
    <property type="molecule type" value="Genomic_DNA"/>
</dbReference>
<gene>
    <name evidence="2" type="ORF">FIBSPDRAFT_126954</name>
</gene>
<feature type="compositionally biased region" description="Low complexity" evidence="1">
    <location>
        <begin position="18"/>
        <end position="31"/>
    </location>
</feature>
<evidence type="ECO:0000313" key="2">
    <source>
        <dbReference type="EMBL" id="KZP30304.1"/>
    </source>
</evidence>
<dbReference type="AlphaFoldDB" id="A0A166T863"/>
<proteinExistence type="predicted"/>
<sequence>MGFAKSHTGHHLSHDTSVTMTPTEVMPTTPEGGQFEYGLEHRAYRVCLSRVSPPEHLHRAVRIHSRRIQTVLRVYRLLHFHQPAQLVVWALASSASPDAKLVQYVDSGTCTFDLTLPITSSRSVFVSVPPRIPTNALRP</sequence>